<feature type="region of interest" description="Disordered" evidence="2">
    <location>
        <begin position="345"/>
        <end position="366"/>
    </location>
</feature>
<keyword evidence="1" id="KW-0175">Coiled coil</keyword>
<accession>A0A2A2KID7</accession>
<reference evidence="4 5" key="1">
    <citation type="journal article" date="2017" name="Curr. Biol.">
        <title>Genome architecture and evolution of a unichromosomal asexual nematode.</title>
        <authorList>
            <person name="Fradin H."/>
            <person name="Zegar C."/>
            <person name="Gutwein M."/>
            <person name="Lucas J."/>
            <person name="Kovtun M."/>
            <person name="Corcoran D."/>
            <person name="Baugh L.R."/>
            <person name="Kiontke K."/>
            <person name="Gunsalus K."/>
            <person name="Fitch D.H."/>
            <person name="Piano F."/>
        </authorList>
    </citation>
    <scope>NUCLEOTIDE SEQUENCE [LARGE SCALE GENOMIC DNA]</scope>
    <source>
        <strain evidence="4">PF1309</strain>
    </source>
</reference>
<feature type="coiled-coil region" evidence="1">
    <location>
        <begin position="224"/>
        <end position="279"/>
    </location>
</feature>
<sequence>MRDNIQSLNSRELDPDEKREYDDLLLRLALSADILRDRREAAEKSHRDAQEKAAFMALVAPLQSRLAELIQTADRLMEHPEGIPSQYAPTADQLRSEVSRAKDLLQGRDPSSDPIAQKLKDLTKSAEETIPRLSERASLWDQFCDLRNRIQANLDRVFGELPQNDNNVLLPVVEGRQLFDQLMVRNFPLRLLKSNHLQPLDSTITEMRNDMRNLSDLADQLHPLTQVEQEIRFLSVDVESAEDNYNSVLDRLNVEINDEEELERTLNILSNELQQYREDVERGEPISHDRLSYRRLLDDMIAHLDNQRAIVERSENARRFIRSDTRQRLDDLIAEARALLDAFGGAAESSDEDEEPGPSTVNGEEPRFIDKTTAARLLAELYPDQDPREVVAERVGELGQIYDTDSEFDSLDTSTDSRMSPLPEDATEADLQVRRQRSRWRRVLRTALPLQVREHSLRYASSEHLNMKESYRRWDTVGEVLVGGWISFFYTGSCCDVETLR</sequence>
<proteinExistence type="predicted"/>
<feature type="region of interest" description="Disordered" evidence="2">
    <location>
        <begin position="407"/>
        <end position="429"/>
    </location>
</feature>
<protein>
    <recommendedName>
        <fullName evidence="3">Nuclear anchorage protein 1 spectrin-like repeat domain-containing protein</fullName>
    </recommendedName>
</protein>
<keyword evidence="5" id="KW-1185">Reference proteome</keyword>
<evidence type="ECO:0000313" key="4">
    <source>
        <dbReference type="EMBL" id="PAV73619.1"/>
    </source>
</evidence>
<dbReference type="OrthoDB" id="6618337at2759"/>
<dbReference type="Proteomes" id="UP000218231">
    <property type="component" value="Unassembled WGS sequence"/>
</dbReference>
<evidence type="ECO:0000313" key="5">
    <source>
        <dbReference type="Proteomes" id="UP000218231"/>
    </source>
</evidence>
<comment type="caution">
    <text evidence="4">The sequence shown here is derived from an EMBL/GenBank/DDBJ whole genome shotgun (WGS) entry which is preliminary data.</text>
</comment>
<dbReference type="InterPro" id="IPR057134">
    <property type="entry name" value="Spectrin_Anc-1_3"/>
</dbReference>
<evidence type="ECO:0000256" key="1">
    <source>
        <dbReference type="SAM" id="Coils"/>
    </source>
</evidence>
<evidence type="ECO:0000259" key="3">
    <source>
        <dbReference type="Pfam" id="PF24611"/>
    </source>
</evidence>
<dbReference type="AlphaFoldDB" id="A0A2A2KID7"/>
<dbReference type="Pfam" id="PF24611">
    <property type="entry name" value="Spectrin_Anc-1"/>
    <property type="match status" value="1"/>
</dbReference>
<organism evidence="4 5">
    <name type="scientific">Diploscapter pachys</name>
    <dbReference type="NCBI Taxonomy" id="2018661"/>
    <lineage>
        <taxon>Eukaryota</taxon>
        <taxon>Metazoa</taxon>
        <taxon>Ecdysozoa</taxon>
        <taxon>Nematoda</taxon>
        <taxon>Chromadorea</taxon>
        <taxon>Rhabditida</taxon>
        <taxon>Rhabditina</taxon>
        <taxon>Rhabditomorpha</taxon>
        <taxon>Rhabditoidea</taxon>
        <taxon>Rhabditidae</taxon>
        <taxon>Diploscapter</taxon>
    </lineage>
</organism>
<feature type="domain" description="Nuclear anchorage protein 1 spectrin-like repeat" evidence="3">
    <location>
        <begin position="129"/>
        <end position="257"/>
    </location>
</feature>
<gene>
    <name evidence="4" type="ORF">WR25_00596</name>
</gene>
<dbReference type="STRING" id="2018661.A0A2A2KID7"/>
<evidence type="ECO:0000256" key="2">
    <source>
        <dbReference type="SAM" id="MobiDB-lite"/>
    </source>
</evidence>
<dbReference type="EMBL" id="LIAE01008561">
    <property type="protein sequence ID" value="PAV73619.1"/>
    <property type="molecule type" value="Genomic_DNA"/>
</dbReference>
<name>A0A2A2KID7_9BILA</name>